<dbReference type="InterPro" id="IPR006073">
    <property type="entry name" value="GTP-bd"/>
</dbReference>
<dbReference type="Gene3D" id="3.10.20.30">
    <property type="match status" value="2"/>
</dbReference>
<dbReference type="SUPFAM" id="SSF81271">
    <property type="entry name" value="TGS-like"/>
    <property type="match status" value="1"/>
</dbReference>
<evidence type="ECO:0000256" key="1">
    <source>
        <dbReference type="ARBA" id="ARBA00022741"/>
    </source>
</evidence>
<accession>A0A2M6YQ09</accession>
<evidence type="ECO:0000313" key="5">
    <source>
        <dbReference type="EMBL" id="PIU33180.1"/>
    </source>
</evidence>
<dbReference type="PROSITE" id="PS51710">
    <property type="entry name" value="G_OBG"/>
    <property type="match status" value="1"/>
</dbReference>
<dbReference type="GO" id="GO:0005737">
    <property type="term" value="C:cytoplasm"/>
    <property type="evidence" value="ECO:0007669"/>
    <property type="project" value="TreeGrafter"/>
</dbReference>
<dbReference type="SUPFAM" id="SSF52540">
    <property type="entry name" value="P-loop containing nucleoside triphosphate hydrolases"/>
    <property type="match status" value="1"/>
</dbReference>
<dbReference type="AlphaFoldDB" id="A0A2M6YQ09"/>
<organism evidence="5 6">
    <name type="scientific">Candidatus Shapirobacteria bacterium CG07_land_8_20_14_0_80_39_12</name>
    <dbReference type="NCBI Taxonomy" id="1974480"/>
    <lineage>
        <taxon>Bacteria</taxon>
        <taxon>Candidatus Shapironibacteriota</taxon>
    </lineage>
</organism>
<feature type="domain" description="OBG-type G" evidence="4">
    <location>
        <begin position="3"/>
        <end position="275"/>
    </location>
</feature>
<dbReference type="GO" id="GO:0005525">
    <property type="term" value="F:GTP binding"/>
    <property type="evidence" value="ECO:0007669"/>
    <property type="project" value="InterPro"/>
</dbReference>
<comment type="caution">
    <text evidence="5">The sequence shown here is derived from an EMBL/GenBank/DDBJ whole genome shotgun (WGS) entry which is preliminary data.</text>
</comment>
<evidence type="ECO:0000256" key="3">
    <source>
        <dbReference type="ARBA" id="ARBA00022842"/>
    </source>
</evidence>
<reference evidence="6" key="1">
    <citation type="submission" date="2017-09" db="EMBL/GenBank/DDBJ databases">
        <title>Depth-based differentiation of microbial function through sediment-hosted aquifers and enrichment of novel symbionts in the deep terrestrial subsurface.</title>
        <authorList>
            <person name="Probst A.J."/>
            <person name="Ladd B."/>
            <person name="Jarett J.K."/>
            <person name="Geller-Mcgrath D.E."/>
            <person name="Sieber C.M.K."/>
            <person name="Emerson J.B."/>
            <person name="Anantharaman K."/>
            <person name="Thomas B.C."/>
            <person name="Malmstrom R."/>
            <person name="Stieglmeier M."/>
            <person name="Klingl A."/>
            <person name="Woyke T."/>
            <person name="Ryan C.M."/>
            <person name="Banfield J.F."/>
        </authorList>
    </citation>
    <scope>NUCLEOTIDE SEQUENCE [LARGE SCALE GENOMIC DNA]</scope>
</reference>
<dbReference type="PRINTS" id="PR00326">
    <property type="entry name" value="GTP1OBG"/>
</dbReference>
<dbReference type="GO" id="GO:0005524">
    <property type="term" value="F:ATP binding"/>
    <property type="evidence" value="ECO:0007669"/>
    <property type="project" value="UniProtKB-KW"/>
</dbReference>
<dbReference type="InterPro" id="IPR012675">
    <property type="entry name" value="Beta-grasp_dom_sf"/>
</dbReference>
<keyword evidence="3" id="KW-0460">Magnesium</keyword>
<dbReference type="FunFam" id="3.10.20.30:FF:000001">
    <property type="entry name" value="Ribosome-binding ATPase YchF"/>
    <property type="match status" value="1"/>
</dbReference>
<dbReference type="Pfam" id="PF01926">
    <property type="entry name" value="MMR_HSR1"/>
    <property type="match status" value="1"/>
</dbReference>
<dbReference type="InterPro" id="IPR012676">
    <property type="entry name" value="TGS-like"/>
</dbReference>
<dbReference type="Gene3D" id="3.40.50.300">
    <property type="entry name" value="P-loop containing nucleotide triphosphate hydrolases"/>
    <property type="match status" value="2"/>
</dbReference>
<dbReference type="InterPro" id="IPR027417">
    <property type="entry name" value="P-loop_NTPase"/>
</dbReference>
<protein>
    <submittedName>
        <fullName evidence="5">Redox-regulated ATPase YchF</fullName>
    </submittedName>
</protein>
<dbReference type="InterPro" id="IPR023192">
    <property type="entry name" value="TGS-like_dom_sf"/>
</dbReference>
<dbReference type="Pfam" id="PF06071">
    <property type="entry name" value="YchF-GTPase_C"/>
    <property type="match status" value="1"/>
</dbReference>
<evidence type="ECO:0000259" key="4">
    <source>
        <dbReference type="PROSITE" id="PS51710"/>
    </source>
</evidence>
<evidence type="ECO:0000313" key="6">
    <source>
        <dbReference type="Proteomes" id="UP000229559"/>
    </source>
</evidence>
<dbReference type="InterPro" id="IPR013029">
    <property type="entry name" value="YchF_C"/>
</dbReference>
<proteinExistence type="predicted"/>
<gene>
    <name evidence="5" type="ORF">COT04_01455</name>
</gene>
<dbReference type="Gene3D" id="1.10.150.300">
    <property type="entry name" value="TGS-like domain"/>
    <property type="match status" value="1"/>
</dbReference>
<sequence length="275" mass="30436">MSLSVGIVGLPNSGKSTLFNTLLKRQIANVASYPFTTIEPNVGVVEVPDERLKKLAELIKPNPSTSLRTAEPKVVPATVTFIDIAGLVKNAHQGEGLGNQFLGKIREVEALVHIIRGFEDESIPHFYGSIDVKRDKEIVDLELEMAEIKKPTLYVVNGGKENQEGWLRINAQSGEGVDNLIKKAYELLGLITFYTIKGGQEITAWALRAGETALRASFLVHSDFAQGFIKAEVIKFDEFVNIGDWHQAKNLGKVRLEGRDYVVQDGDVIEFKFNV</sequence>
<keyword evidence="1" id="KW-0547">Nucleotide-binding</keyword>
<dbReference type="PANTHER" id="PTHR23305">
    <property type="entry name" value="OBG GTPASE FAMILY"/>
    <property type="match status" value="1"/>
</dbReference>
<dbReference type="GO" id="GO:0016887">
    <property type="term" value="F:ATP hydrolysis activity"/>
    <property type="evidence" value="ECO:0007669"/>
    <property type="project" value="TreeGrafter"/>
</dbReference>
<dbReference type="InterPro" id="IPR031167">
    <property type="entry name" value="G_OBG"/>
</dbReference>
<dbReference type="PANTHER" id="PTHR23305:SF18">
    <property type="entry name" value="OBG-TYPE G DOMAIN-CONTAINING PROTEIN"/>
    <property type="match status" value="1"/>
</dbReference>
<name>A0A2M6YQ09_9BACT</name>
<dbReference type="EMBL" id="PEXA01000045">
    <property type="protein sequence ID" value="PIU33180.1"/>
    <property type="molecule type" value="Genomic_DNA"/>
</dbReference>
<keyword evidence="2" id="KW-0067">ATP-binding</keyword>
<evidence type="ECO:0000256" key="2">
    <source>
        <dbReference type="ARBA" id="ARBA00022840"/>
    </source>
</evidence>
<dbReference type="Proteomes" id="UP000229559">
    <property type="component" value="Unassembled WGS sequence"/>
</dbReference>